<dbReference type="Proteomes" id="UP001152592">
    <property type="component" value="Unassembled WGS sequence"/>
</dbReference>
<dbReference type="PANTHER" id="PTHR31323">
    <property type="entry name" value="MECHANOSENSITIVE ION CHANNEL PROTEIN MSY2"/>
    <property type="match status" value="1"/>
</dbReference>
<reference evidence="5" key="1">
    <citation type="submission" date="2021-07" db="EMBL/GenBank/DDBJ databases">
        <authorList>
            <person name="Branca A.L. A."/>
        </authorList>
    </citation>
    <scope>NUCLEOTIDE SEQUENCE</scope>
</reference>
<dbReference type="OrthoDB" id="191139at2759"/>
<dbReference type="InterPro" id="IPR010920">
    <property type="entry name" value="LSM_dom_sf"/>
</dbReference>
<dbReference type="InterPro" id="IPR058650">
    <property type="entry name" value="Msy1/2-like"/>
</dbReference>
<dbReference type="Pfam" id="PF25886">
    <property type="entry name" value="Msy1"/>
    <property type="match status" value="1"/>
</dbReference>
<feature type="region of interest" description="Disordered" evidence="2">
    <location>
        <begin position="939"/>
        <end position="1001"/>
    </location>
</feature>
<feature type="transmembrane region" description="Helical" evidence="3">
    <location>
        <begin position="515"/>
        <end position="538"/>
    </location>
</feature>
<feature type="transmembrane region" description="Helical" evidence="3">
    <location>
        <begin position="483"/>
        <end position="509"/>
    </location>
</feature>
<dbReference type="SUPFAM" id="SSF47473">
    <property type="entry name" value="EF-hand"/>
    <property type="match status" value="1"/>
</dbReference>
<name>A0A9W4J824_9EURO</name>
<feature type="region of interest" description="Disordered" evidence="2">
    <location>
        <begin position="693"/>
        <end position="763"/>
    </location>
</feature>
<feature type="transmembrane region" description="Helical" evidence="3">
    <location>
        <begin position="159"/>
        <end position="176"/>
    </location>
</feature>
<feature type="compositionally biased region" description="Polar residues" evidence="2">
    <location>
        <begin position="739"/>
        <end position="763"/>
    </location>
</feature>
<feature type="compositionally biased region" description="Polar residues" evidence="2">
    <location>
        <begin position="949"/>
        <end position="981"/>
    </location>
</feature>
<feature type="region of interest" description="Disordered" evidence="2">
    <location>
        <begin position="802"/>
        <end position="923"/>
    </location>
</feature>
<dbReference type="SUPFAM" id="SSF50182">
    <property type="entry name" value="Sm-like ribonucleoproteins"/>
    <property type="match status" value="1"/>
</dbReference>
<evidence type="ECO:0000313" key="5">
    <source>
        <dbReference type="EMBL" id="CAG8375417.1"/>
    </source>
</evidence>
<dbReference type="InterPro" id="IPR011992">
    <property type="entry name" value="EF-hand-dom_pair"/>
</dbReference>
<dbReference type="EMBL" id="CAJVPD010000231">
    <property type="protein sequence ID" value="CAG8375417.1"/>
    <property type="molecule type" value="Genomic_DNA"/>
</dbReference>
<dbReference type="GO" id="GO:0005509">
    <property type="term" value="F:calcium ion binding"/>
    <property type="evidence" value="ECO:0007669"/>
    <property type="project" value="InterPro"/>
</dbReference>
<organism evidence="5 6">
    <name type="scientific">Penicillium salamii</name>
    <dbReference type="NCBI Taxonomy" id="1612424"/>
    <lineage>
        <taxon>Eukaryota</taxon>
        <taxon>Fungi</taxon>
        <taxon>Dikarya</taxon>
        <taxon>Ascomycota</taxon>
        <taxon>Pezizomycotina</taxon>
        <taxon>Eurotiomycetes</taxon>
        <taxon>Eurotiomycetidae</taxon>
        <taxon>Eurotiales</taxon>
        <taxon>Aspergillaceae</taxon>
        <taxon>Penicillium</taxon>
    </lineage>
</organism>
<evidence type="ECO:0000256" key="1">
    <source>
        <dbReference type="ARBA" id="ARBA00022837"/>
    </source>
</evidence>
<evidence type="ECO:0000256" key="2">
    <source>
        <dbReference type="SAM" id="MobiDB-lite"/>
    </source>
</evidence>
<feature type="compositionally biased region" description="Acidic residues" evidence="2">
    <location>
        <begin position="699"/>
        <end position="710"/>
    </location>
</feature>
<feature type="transmembrane region" description="Helical" evidence="3">
    <location>
        <begin position="182"/>
        <end position="202"/>
    </location>
</feature>
<dbReference type="GO" id="GO:0005262">
    <property type="term" value="F:calcium channel activity"/>
    <property type="evidence" value="ECO:0007669"/>
    <property type="project" value="TreeGrafter"/>
</dbReference>
<dbReference type="InterPro" id="IPR018247">
    <property type="entry name" value="EF_Hand_1_Ca_BS"/>
</dbReference>
<dbReference type="InterPro" id="IPR002048">
    <property type="entry name" value="EF_hand_dom"/>
</dbReference>
<feature type="compositionally biased region" description="Basic residues" evidence="2">
    <location>
        <begin position="991"/>
        <end position="1001"/>
    </location>
</feature>
<dbReference type="PROSITE" id="PS00018">
    <property type="entry name" value="EF_HAND_1"/>
    <property type="match status" value="1"/>
</dbReference>
<evidence type="ECO:0000313" key="6">
    <source>
        <dbReference type="Proteomes" id="UP001152592"/>
    </source>
</evidence>
<dbReference type="Gene3D" id="1.10.238.10">
    <property type="entry name" value="EF-hand"/>
    <property type="match status" value="1"/>
</dbReference>
<keyword evidence="1" id="KW-0106">Calcium</keyword>
<dbReference type="InterPro" id="IPR006685">
    <property type="entry name" value="MscS_channel_2nd"/>
</dbReference>
<evidence type="ECO:0000256" key="3">
    <source>
        <dbReference type="SAM" id="Phobius"/>
    </source>
</evidence>
<feature type="compositionally biased region" description="Low complexity" evidence="2">
    <location>
        <begin position="721"/>
        <end position="736"/>
    </location>
</feature>
<dbReference type="GO" id="GO:0016020">
    <property type="term" value="C:membrane"/>
    <property type="evidence" value="ECO:0007669"/>
    <property type="project" value="InterPro"/>
</dbReference>
<dbReference type="Pfam" id="PF00924">
    <property type="entry name" value="MS_channel_2nd"/>
    <property type="match status" value="1"/>
</dbReference>
<feature type="region of interest" description="Disordered" evidence="2">
    <location>
        <begin position="45"/>
        <end position="90"/>
    </location>
</feature>
<sequence>MGRSSISIRRLTAHRFEQLPDMPDYGNGMHNPNDVTIEIPLTETTSRGQTGARKWASNTTPVDSTTNTSEKGPMIGNHNRGPGRRRRTDTDINEMSGKRADAPEDGTINRMGRVYQAILNYSIITRYLIYVIPIAILIAIPIIIGATVAQNAKIGGVHIYWFFTWIEIVWFSLWSSKIFARYIPYFFQFLCGIISSGTRKYALILRALETPLALLFWAIISLVTFLPVMTLTPGKKETGDTAPKAWEKSVKNILFALLVCSIIYLAEKTLVQLISISYHRKQFDAKIRTSKRNVHLVSLLFDASRNMFPVYCPEFKEEDSLIFDSFLAQAGVKGGKRSSAMPLRMIRQVGKNVGRVGDKVTAAFGNVASELTGKQVFNPTATHTMVLQALERKRCAAALARRIWMSFVVEGRESLYLEDIVEVLGVEHEAEAEECFNALDQDGNGDISLDEMVLTISEFGRLRKALNHSMHDVDQAIRVLDNLLMCVAGLVGVLVFISFVTTGFGTVIAAGATSLLSLSFVFSVTAQEVLGSCIFLFVKHPFDIGDRVEVSDKPFIVDRISLLFTVFRNVTDHRVTQVPNNILNSLWVDNFTRANAMHEQLTVPVAFDTSFAEVQMLRQEMENFVRDKENYRDFQPDVDIELGGVGDMDKLQLRVDIRHKSNWSNETVRAARRSKFLCALVLAVRKVQVRAPGVAAPEETADAAEGDDKGDDAGAGEGKNGADPKPAAAAAAAGAGLTFENTGQSTGFDNQRTGTITHRGSTQTNAEREAAIVDMLNSRSPAVDIGRDDGGELHRTATNASTHGNQLSVHNGATGGNISRGLSTGHRKAGDRASFNTQDAPAVPHAPGLSPVAAGMTPSSSQVPILETPKPGSRGSARYEPRPHSGHGNQSQMATVQTVGSPDPNTYQGGSYNHGSGYNQVSDEHRDISGMTAHSNYEISDRYDPVSPPSASIYSAPQTNPHSAAATNPFNPSTPAESTPATRRPSFLAKTLKKNKSPYDE</sequence>
<dbReference type="GO" id="GO:0006874">
    <property type="term" value="P:intracellular calcium ion homeostasis"/>
    <property type="evidence" value="ECO:0007669"/>
    <property type="project" value="TreeGrafter"/>
</dbReference>
<feature type="transmembrane region" description="Helical" evidence="3">
    <location>
        <begin position="214"/>
        <end position="233"/>
    </location>
</feature>
<feature type="compositionally biased region" description="Polar residues" evidence="2">
    <location>
        <begin position="802"/>
        <end position="822"/>
    </location>
</feature>
<dbReference type="AlphaFoldDB" id="A0A9W4J824"/>
<keyword evidence="3" id="KW-0812">Transmembrane</keyword>
<feature type="domain" description="EF-hand" evidence="4">
    <location>
        <begin position="427"/>
        <end position="462"/>
    </location>
</feature>
<dbReference type="SMART" id="SM00054">
    <property type="entry name" value="EFh"/>
    <property type="match status" value="1"/>
</dbReference>
<accession>A0A9W4J824</accession>
<feature type="compositionally biased region" description="Polar residues" evidence="2">
    <location>
        <begin position="887"/>
        <end position="921"/>
    </location>
</feature>
<dbReference type="PROSITE" id="PS50222">
    <property type="entry name" value="EF_HAND_2"/>
    <property type="match status" value="1"/>
</dbReference>
<feature type="transmembrane region" description="Helical" evidence="3">
    <location>
        <begin position="127"/>
        <end position="147"/>
    </location>
</feature>
<keyword evidence="3" id="KW-1133">Transmembrane helix</keyword>
<comment type="caution">
    <text evidence="5">The sequence shown here is derived from an EMBL/GenBank/DDBJ whole genome shotgun (WGS) entry which is preliminary data.</text>
</comment>
<feature type="transmembrane region" description="Helical" evidence="3">
    <location>
        <begin position="253"/>
        <end position="278"/>
    </location>
</feature>
<keyword evidence="3" id="KW-0472">Membrane</keyword>
<protein>
    <recommendedName>
        <fullName evidence="4">EF-hand domain-containing protein</fullName>
    </recommendedName>
</protein>
<evidence type="ECO:0000259" key="4">
    <source>
        <dbReference type="PROSITE" id="PS50222"/>
    </source>
</evidence>
<dbReference type="PANTHER" id="PTHR31323:SF14">
    <property type="entry name" value="MECHANOSENSITIVE ION CHANNEL PROTEIN MSY2"/>
    <property type="match status" value="1"/>
</dbReference>
<feature type="compositionally biased region" description="Polar residues" evidence="2">
    <location>
        <begin position="56"/>
        <end position="70"/>
    </location>
</feature>
<proteinExistence type="predicted"/>
<gene>
    <name evidence="5" type="ORF">PSALAMII_LOCUS5097</name>
</gene>